<dbReference type="AlphaFoldDB" id="A0A9E7DJ21"/>
<dbReference type="KEGG" id="fms:M1R53_05680"/>
<keyword evidence="1" id="KW-0472">Membrane</keyword>
<dbReference type="RefSeq" id="WP_249242308.1">
    <property type="nucleotide sequence ID" value="NZ_CP096649.1"/>
</dbReference>
<organism evidence="2 3">
    <name type="scientific">Fenollaria massiliensis</name>
    <dbReference type="NCBI Taxonomy" id="938288"/>
    <lineage>
        <taxon>Bacteria</taxon>
        <taxon>Bacillati</taxon>
        <taxon>Bacillota</taxon>
        <taxon>Clostridia</taxon>
        <taxon>Eubacteriales</taxon>
        <taxon>Fenollaria</taxon>
    </lineage>
</organism>
<dbReference type="EMBL" id="CP096649">
    <property type="protein sequence ID" value="UQK58727.1"/>
    <property type="molecule type" value="Genomic_DNA"/>
</dbReference>
<evidence type="ECO:0000313" key="2">
    <source>
        <dbReference type="EMBL" id="UQK58727.1"/>
    </source>
</evidence>
<gene>
    <name evidence="2" type="ORF">M1R53_05680</name>
</gene>
<dbReference type="Proteomes" id="UP000831151">
    <property type="component" value="Chromosome"/>
</dbReference>
<protein>
    <submittedName>
        <fullName evidence="2">Uncharacterized protein</fullName>
    </submittedName>
</protein>
<feature type="transmembrane region" description="Helical" evidence="1">
    <location>
        <begin position="83"/>
        <end position="103"/>
    </location>
</feature>
<keyword evidence="1" id="KW-0812">Transmembrane</keyword>
<accession>A0A9E7DJ21</accession>
<name>A0A9E7DJ21_9FIRM</name>
<reference evidence="2" key="1">
    <citation type="submission" date="2022-04" db="EMBL/GenBank/DDBJ databases">
        <title>Complete genome sequences of Ezakiella coagulans and Fenollaria massiliensis.</title>
        <authorList>
            <person name="France M.T."/>
            <person name="Clifford J."/>
            <person name="Narina S."/>
            <person name="Rutt L."/>
            <person name="Ravel J."/>
        </authorList>
    </citation>
    <scope>NUCLEOTIDE SEQUENCE</scope>
    <source>
        <strain evidence="2">C0061C2</strain>
    </source>
</reference>
<proteinExistence type="predicted"/>
<feature type="transmembrane region" description="Helical" evidence="1">
    <location>
        <begin position="123"/>
        <end position="142"/>
    </location>
</feature>
<evidence type="ECO:0000313" key="3">
    <source>
        <dbReference type="Proteomes" id="UP000831151"/>
    </source>
</evidence>
<keyword evidence="3" id="KW-1185">Reference proteome</keyword>
<sequence length="174" mass="20330">MQTKDCIEKYKKDFEEEIKSLFWTSDGALKKKIYGKVKEEALNEIVNDVFVYDDDLLKSLNLSAAKISVYLETKYKAVDFRSFVAPLSRILLPVAISFMTFFLSAKSLKYFKIEEIFGVTLKTFFAFALSAIVIGMLFSIYYTKVNEKKLYAIYIRDRINFEIERLLIQVKKEV</sequence>
<evidence type="ECO:0000256" key="1">
    <source>
        <dbReference type="SAM" id="Phobius"/>
    </source>
</evidence>
<keyword evidence="1" id="KW-1133">Transmembrane helix</keyword>